<comment type="subcellular location">
    <subcellularLocation>
        <location evidence="1">Membrane</location>
        <topology evidence="1">Multi-pass membrane protein</topology>
    </subcellularLocation>
</comment>
<keyword evidence="4" id="KW-0472">Membrane</keyword>
<dbReference type="HOGENOM" id="CLU_007407_1_0_1"/>
<feature type="region of interest" description="Disordered" evidence="5">
    <location>
        <begin position="708"/>
        <end position="768"/>
    </location>
</feature>
<dbReference type="eggNOG" id="KOG2385">
    <property type="taxonomic scope" value="Eukaryota"/>
</dbReference>
<dbReference type="PANTHER" id="PTHR17920:SF22">
    <property type="entry name" value="DUF726 DOMAIN PROTEIN (AFU_ORTHOLOGUE AFUA_2G12860)"/>
    <property type="match status" value="1"/>
</dbReference>
<feature type="compositionally biased region" description="Polar residues" evidence="5">
    <location>
        <begin position="58"/>
        <end position="68"/>
    </location>
</feature>
<feature type="compositionally biased region" description="Polar residues" evidence="5">
    <location>
        <begin position="206"/>
        <end position="222"/>
    </location>
</feature>
<dbReference type="GO" id="GO:0016020">
    <property type="term" value="C:membrane"/>
    <property type="evidence" value="ECO:0007669"/>
    <property type="project" value="UniProtKB-SubCell"/>
</dbReference>
<feature type="region of interest" description="Disordered" evidence="5">
    <location>
        <begin position="345"/>
        <end position="372"/>
    </location>
</feature>
<dbReference type="EMBL" id="KE148150">
    <property type="protein sequence ID" value="EPE07790.1"/>
    <property type="molecule type" value="Genomic_DNA"/>
</dbReference>
<proteinExistence type="predicted"/>
<dbReference type="OrthoDB" id="277931at2759"/>
<name>S3D3A5_OPHP1</name>
<reference evidence="6 7" key="1">
    <citation type="journal article" date="2013" name="BMC Genomics">
        <title>The genome and transcriptome of the pine saprophyte Ophiostoma piceae, and a comparison with the bark beetle-associated pine pathogen Grosmannia clavigera.</title>
        <authorList>
            <person name="Haridas S."/>
            <person name="Wang Y."/>
            <person name="Lim L."/>
            <person name="Massoumi Alamouti S."/>
            <person name="Jackman S."/>
            <person name="Docking R."/>
            <person name="Robertson G."/>
            <person name="Birol I."/>
            <person name="Bohlmann J."/>
            <person name="Breuil C."/>
        </authorList>
    </citation>
    <scope>NUCLEOTIDE SEQUENCE [LARGE SCALE GENOMIC DNA]</scope>
    <source>
        <strain evidence="6 7">UAMH 11346</strain>
    </source>
</reference>
<dbReference type="InterPro" id="IPR007941">
    <property type="entry name" value="DUF726"/>
</dbReference>
<evidence type="ECO:0000256" key="2">
    <source>
        <dbReference type="ARBA" id="ARBA00022692"/>
    </source>
</evidence>
<evidence type="ECO:0000256" key="3">
    <source>
        <dbReference type="ARBA" id="ARBA00022989"/>
    </source>
</evidence>
<feature type="region of interest" description="Disordered" evidence="5">
    <location>
        <begin position="203"/>
        <end position="267"/>
    </location>
</feature>
<evidence type="ECO:0000256" key="4">
    <source>
        <dbReference type="ARBA" id="ARBA00023136"/>
    </source>
</evidence>
<gene>
    <name evidence="6" type="ORF">F503_00512</name>
</gene>
<feature type="compositionally biased region" description="Basic and acidic residues" evidence="5">
    <location>
        <begin position="708"/>
        <end position="717"/>
    </location>
</feature>
<evidence type="ECO:0000313" key="7">
    <source>
        <dbReference type="Proteomes" id="UP000016923"/>
    </source>
</evidence>
<feature type="compositionally biased region" description="Basic and acidic residues" evidence="5">
    <location>
        <begin position="346"/>
        <end position="356"/>
    </location>
</feature>
<feature type="compositionally biased region" description="Gly residues" evidence="5">
    <location>
        <begin position="241"/>
        <end position="253"/>
    </location>
</feature>
<feature type="region of interest" description="Disordered" evidence="5">
    <location>
        <begin position="1"/>
        <end position="102"/>
    </location>
</feature>
<evidence type="ECO:0000256" key="5">
    <source>
        <dbReference type="SAM" id="MobiDB-lite"/>
    </source>
</evidence>
<evidence type="ECO:0000256" key="1">
    <source>
        <dbReference type="ARBA" id="ARBA00004141"/>
    </source>
</evidence>
<keyword evidence="2 6" id="KW-0812">Transmembrane</keyword>
<protein>
    <submittedName>
        <fullName evidence="6">Transmembrane and coiled-coil domain-containing protein 4</fullName>
    </submittedName>
</protein>
<dbReference type="VEuPathDB" id="FungiDB:F503_00512"/>
<evidence type="ECO:0000313" key="6">
    <source>
        <dbReference type="EMBL" id="EPE07790.1"/>
    </source>
</evidence>
<feature type="compositionally biased region" description="Polar residues" evidence="5">
    <location>
        <begin position="720"/>
        <end position="732"/>
    </location>
</feature>
<dbReference type="AlphaFoldDB" id="S3D3A5"/>
<keyword evidence="7" id="KW-1185">Reference proteome</keyword>
<dbReference type="Proteomes" id="UP000016923">
    <property type="component" value="Unassembled WGS sequence"/>
</dbReference>
<dbReference type="OMA" id="KDIHWED"/>
<dbReference type="PANTHER" id="PTHR17920">
    <property type="entry name" value="TRANSMEMBRANE AND COILED-COIL DOMAIN-CONTAINING PROTEIN 4 TMCO4"/>
    <property type="match status" value="1"/>
</dbReference>
<sequence>MASPPTPPLSSTTASPVSLSPISPPSLPATAPSSPSLCIPVKPIIKGTKQIPPDGQDLDTQIPSTDQPPASAEPSDKMAPRGSQRGGRPPGPQRCEADFSSVLSPSQKTELVALVNSTTKFMQDEICGFFDRVDKPLIDVPPSVAANKNMNSQGPVVGAKTGSGIKDVTEAQGIQGELKKEAVAAYQKWLALINKRVSEISAVKEQPSQPSQSQGRFSNGKQPTRGPGRGGVGRSSPMSGRRGGLGGGHGGVGDSRNGPIAQLTTPLPPGGPVATLVQLTPEKRQLLFHTLLLLVVSLDSYPAYSRILVARLAVQLRLPPRIVAEEETRIAWGLSHAADSVFNEEGVLKKNEDGKRERRPRPSGPPPSSLAPVLEDARIGSITGGSGIGTVAAATVLGTMGTLSDGGLATCIFFGLCGPRGSPAKTLDIFTKDIQDIGLVPLHGSNKLQVRQGNTVAAQDRRLRLTIAISGWTRPEEDAVGPWRVLGDKTEAYALSWEHETQEKVGSSLETVMSSMAWKSAKKEFAKRNIFANKKDFTWPSTILKISKIVDNPWSVGMVRADKVGMALADAIVNKVPGERGVSLLGFGLGARAIYTCLMSLSERRVFGQVENVIMMGTPAPSSRCVWTALRSVVTGRVINVFSENDHILGFLHRTGCIQFGVAGLERIDDVRGVENVNASKPIDNHLAYPRLISRILKDVGWEDLDMPETKKVEGKQPKSGANSRTQENTAPRQAHASGGSGRGGRGRSSRRKMEAMEAQFQAMNIVH</sequence>
<dbReference type="Pfam" id="PF05277">
    <property type="entry name" value="DUF726"/>
    <property type="match status" value="1"/>
</dbReference>
<organism evidence="6 7">
    <name type="scientific">Ophiostoma piceae (strain UAMH 11346)</name>
    <name type="common">Sap stain fungus</name>
    <dbReference type="NCBI Taxonomy" id="1262450"/>
    <lineage>
        <taxon>Eukaryota</taxon>
        <taxon>Fungi</taxon>
        <taxon>Dikarya</taxon>
        <taxon>Ascomycota</taxon>
        <taxon>Pezizomycotina</taxon>
        <taxon>Sordariomycetes</taxon>
        <taxon>Sordariomycetidae</taxon>
        <taxon>Ophiostomatales</taxon>
        <taxon>Ophiostomataceae</taxon>
        <taxon>Ophiostoma</taxon>
    </lineage>
</organism>
<feature type="compositionally biased region" description="Low complexity" evidence="5">
    <location>
        <begin position="28"/>
        <end position="37"/>
    </location>
</feature>
<keyword evidence="3" id="KW-1133">Transmembrane helix</keyword>
<accession>S3D3A5</accession>
<feature type="compositionally biased region" description="Low complexity" evidence="5">
    <location>
        <begin position="9"/>
        <end position="21"/>
    </location>
</feature>